<evidence type="ECO:0000259" key="4">
    <source>
        <dbReference type="Pfam" id="PF04548"/>
    </source>
</evidence>
<gene>
    <name evidence="5" type="ORF">OJAV_G00077580</name>
</gene>
<keyword evidence="2" id="KW-0547">Nucleotide-binding</keyword>
<reference evidence="5 6" key="1">
    <citation type="submission" date="2018-11" db="EMBL/GenBank/DDBJ databases">
        <authorList>
            <person name="Lopez-Roques C."/>
            <person name="Donnadieu C."/>
            <person name="Bouchez O."/>
            <person name="Klopp C."/>
            <person name="Cabau C."/>
            <person name="Zahm M."/>
        </authorList>
    </citation>
    <scope>NUCLEOTIDE SEQUENCE [LARGE SCALE GENOMIC DNA]</scope>
    <source>
        <strain evidence="5">RS831</strain>
        <tissue evidence="5">Whole body</tissue>
    </source>
</reference>
<sequence length="143" mass="17353">MGDWLGVKTVEERIESEKELQWLVNKCENRYHVLNNLERNNKEQVKVLLEKIDEMWAENDDPYYEGDQRRAAEMETLREDADKRAKKMKKIFERQSRVLKELFKGERRDSHSVTSELYCWVRKDQEKVLQEIGFCSRRNLKKN</sequence>
<comment type="similarity">
    <text evidence="1">Belongs to the TRAFAC class TrmE-Era-EngA-EngB-Septin-like GTPase superfamily. AIG1/Toc34/Toc159-like paraseptin GTPase family. IAN subfamily.</text>
</comment>
<dbReference type="EMBL" id="CM012444">
    <property type="protein sequence ID" value="RVE69433.1"/>
    <property type="molecule type" value="Genomic_DNA"/>
</dbReference>
<protein>
    <recommendedName>
        <fullName evidence="4">AIG1-type G domain-containing protein</fullName>
    </recommendedName>
</protein>
<dbReference type="InterPro" id="IPR045058">
    <property type="entry name" value="GIMA/IAN/Toc"/>
</dbReference>
<evidence type="ECO:0000313" key="5">
    <source>
        <dbReference type="EMBL" id="RVE69433.1"/>
    </source>
</evidence>
<accession>A0A437D2X0</accession>
<proteinExistence type="inferred from homology"/>
<evidence type="ECO:0000256" key="1">
    <source>
        <dbReference type="ARBA" id="ARBA00008535"/>
    </source>
</evidence>
<dbReference type="Pfam" id="PF04548">
    <property type="entry name" value="AIG1"/>
    <property type="match status" value="1"/>
</dbReference>
<dbReference type="GO" id="GO:0005525">
    <property type="term" value="F:GTP binding"/>
    <property type="evidence" value="ECO:0007669"/>
    <property type="project" value="UniProtKB-KW"/>
</dbReference>
<organism evidence="5 6">
    <name type="scientific">Oryzias javanicus</name>
    <name type="common">Javanese ricefish</name>
    <name type="synonym">Aplocheilus javanicus</name>
    <dbReference type="NCBI Taxonomy" id="123683"/>
    <lineage>
        <taxon>Eukaryota</taxon>
        <taxon>Metazoa</taxon>
        <taxon>Chordata</taxon>
        <taxon>Craniata</taxon>
        <taxon>Vertebrata</taxon>
        <taxon>Euteleostomi</taxon>
        <taxon>Actinopterygii</taxon>
        <taxon>Neopterygii</taxon>
        <taxon>Teleostei</taxon>
        <taxon>Neoteleostei</taxon>
        <taxon>Acanthomorphata</taxon>
        <taxon>Ovalentaria</taxon>
        <taxon>Atherinomorphae</taxon>
        <taxon>Beloniformes</taxon>
        <taxon>Adrianichthyidae</taxon>
        <taxon>Oryziinae</taxon>
        <taxon>Oryzias</taxon>
    </lineage>
</organism>
<dbReference type="AlphaFoldDB" id="A0A437D2X0"/>
<feature type="domain" description="AIG1-type G" evidence="4">
    <location>
        <begin position="11"/>
        <end position="75"/>
    </location>
</feature>
<dbReference type="OrthoDB" id="9982588at2759"/>
<evidence type="ECO:0000256" key="3">
    <source>
        <dbReference type="ARBA" id="ARBA00023134"/>
    </source>
</evidence>
<dbReference type="PANTHER" id="PTHR10903:SF107">
    <property type="entry name" value="GTPASE IMAP FAMILY MEMBER 4-LIKE-RELATED"/>
    <property type="match status" value="1"/>
</dbReference>
<dbReference type="PANTHER" id="PTHR10903">
    <property type="entry name" value="GTPASE, IMAP FAMILY MEMBER-RELATED"/>
    <property type="match status" value="1"/>
</dbReference>
<keyword evidence="6" id="KW-1185">Reference proteome</keyword>
<dbReference type="InterPro" id="IPR006703">
    <property type="entry name" value="G_AIG1"/>
</dbReference>
<dbReference type="InterPro" id="IPR027417">
    <property type="entry name" value="P-loop_NTPase"/>
</dbReference>
<reference evidence="5 6" key="2">
    <citation type="submission" date="2019-01" db="EMBL/GenBank/DDBJ databases">
        <title>A chromosome length genome reference of the Java medaka (oryzias javanicus).</title>
        <authorList>
            <person name="Herpin A."/>
            <person name="Takehana Y."/>
            <person name="Naruse K."/>
            <person name="Ansai S."/>
            <person name="Kawaguchi M."/>
        </authorList>
    </citation>
    <scope>NUCLEOTIDE SEQUENCE [LARGE SCALE GENOMIC DNA]</scope>
    <source>
        <strain evidence="5">RS831</strain>
        <tissue evidence="5">Whole body</tissue>
    </source>
</reference>
<dbReference type="Gene3D" id="3.40.50.300">
    <property type="entry name" value="P-loop containing nucleotide triphosphate hydrolases"/>
    <property type="match status" value="1"/>
</dbReference>
<evidence type="ECO:0000313" key="6">
    <source>
        <dbReference type="Proteomes" id="UP000283210"/>
    </source>
</evidence>
<evidence type="ECO:0000256" key="2">
    <source>
        <dbReference type="ARBA" id="ARBA00022741"/>
    </source>
</evidence>
<keyword evidence="3" id="KW-0342">GTP-binding</keyword>
<dbReference type="Proteomes" id="UP000283210">
    <property type="component" value="Chromosome 8"/>
</dbReference>
<name>A0A437D2X0_ORYJA</name>